<organism evidence="2 3">
    <name type="scientific">Flavobacterium alkalisoli</name>
    <dbReference type="NCBI Taxonomy" id="2602769"/>
    <lineage>
        <taxon>Bacteria</taxon>
        <taxon>Pseudomonadati</taxon>
        <taxon>Bacteroidota</taxon>
        <taxon>Flavobacteriia</taxon>
        <taxon>Flavobacteriales</taxon>
        <taxon>Flavobacteriaceae</taxon>
        <taxon>Flavobacterium</taxon>
    </lineage>
</organism>
<dbReference type="OrthoDB" id="1151040at2"/>
<dbReference type="EMBL" id="CP042831">
    <property type="protein sequence ID" value="QEE51483.1"/>
    <property type="molecule type" value="Genomic_DNA"/>
</dbReference>
<keyword evidence="1" id="KW-1133">Transmembrane helix</keyword>
<keyword evidence="1" id="KW-0812">Transmembrane</keyword>
<sequence length="63" mass="7299">MGYLKITTYLYLVFAAFFVYDGITKLQSGEGTPYLSFAFAAVGVFMFFFRIKSLKKFDNKKQE</sequence>
<proteinExistence type="predicted"/>
<dbReference type="Proteomes" id="UP000321222">
    <property type="component" value="Chromosome"/>
</dbReference>
<accession>A0A5B9FWA6</accession>
<keyword evidence="1" id="KW-0472">Membrane</keyword>
<dbReference type="AlphaFoldDB" id="A0A5B9FWA6"/>
<evidence type="ECO:0000313" key="3">
    <source>
        <dbReference type="Proteomes" id="UP000321222"/>
    </source>
</evidence>
<evidence type="ECO:0000256" key="1">
    <source>
        <dbReference type="SAM" id="Phobius"/>
    </source>
</evidence>
<dbReference type="KEGG" id="fak:FUA48_06430"/>
<protein>
    <submittedName>
        <fullName evidence="2">Uncharacterized protein</fullName>
    </submittedName>
</protein>
<name>A0A5B9FWA6_9FLAO</name>
<feature type="transmembrane region" description="Helical" evidence="1">
    <location>
        <begin position="9"/>
        <end position="28"/>
    </location>
</feature>
<reference evidence="2 3" key="1">
    <citation type="submission" date="2019-08" db="EMBL/GenBank/DDBJ databases">
        <title>Flavobacterium alkalisoli sp. nov., isolated from rhizosphere soil of Suaeda salsa.</title>
        <authorList>
            <person name="Sun J.-Q."/>
            <person name="Xu L."/>
        </authorList>
    </citation>
    <scope>NUCLEOTIDE SEQUENCE [LARGE SCALE GENOMIC DNA]</scope>
    <source>
        <strain evidence="2 3">XS-5</strain>
    </source>
</reference>
<keyword evidence="3" id="KW-1185">Reference proteome</keyword>
<evidence type="ECO:0000313" key="2">
    <source>
        <dbReference type="EMBL" id="QEE51483.1"/>
    </source>
</evidence>
<feature type="transmembrane region" description="Helical" evidence="1">
    <location>
        <begin position="34"/>
        <end position="51"/>
    </location>
</feature>
<gene>
    <name evidence="2" type="ORF">FUA48_06430</name>
</gene>